<evidence type="ECO:0000313" key="6">
    <source>
        <dbReference type="Proteomes" id="UP001347796"/>
    </source>
</evidence>
<gene>
    <name evidence="5" type="ORF">SNE40_022266</name>
</gene>
<dbReference type="InterPro" id="IPR002048">
    <property type="entry name" value="EF_hand_dom"/>
</dbReference>
<evidence type="ECO:0000256" key="3">
    <source>
        <dbReference type="ARBA" id="ARBA00022837"/>
    </source>
</evidence>
<keyword evidence="1" id="KW-0479">Metal-binding</keyword>
<feature type="domain" description="EF-hand" evidence="4">
    <location>
        <begin position="81"/>
        <end position="116"/>
    </location>
</feature>
<name>A0AAN8IZG8_PATCE</name>
<dbReference type="GO" id="GO:0005509">
    <property type="term" value="F:calcium ion binding"/>
    <property type="evidence" value="ECO:0007669"/>
    <property type="project" value="InterPro"/>
</dbReference>
<dbReference type="SUPFAM" id="SSF47473">
    <property type="entry name" value="EF-hand"/>
    <property type="match status" value="2"/>
</dbReference>
<sequence length="223" mass="25300">MAGDWAQLQWEKFGLQFDEVDADKNGSLSLCEVEQVLIKSGFKGDSETVKLIFKNLDTDGDKKISKQEFQASVKELPKIEMQEMSLRRAFKMMDTDNSGFLTKREIIDAVKTLPGLDVSAEKLSDLLIFEVTDKDKKISFDEFLHVFGIEAASAHMREVFKKIDKDNSGFLSKQEIIDSIAADSELNLKAKKISPLLIHFSKNKGTDKINYDEFITLYTTEKP</sequence>
<evidence type="ECO:0000256" key="2">
    <source>
        <dbReference type="ARBA" id="ARBA00022737"/>
    </source>
</evidence>
<evidence type="ECO:0000256" key="1">
    <source>
        <dbReference type="ARBA" id="ARBA00022723"/>
    </source>
</evidence>
<dbReference type="PROSITE" id="PS00018">
    <property type="entry name" value="EF_HAND_1"/>
    <property type="match status" value="4"/>
</dbReference>
<feature type="domain" description="EF-hand" evidence="4">
    <location>
        <begin position="44"/>
        <end position="79"/>
    </location>
</feature>
<keyword evidence="6" id="KW-1185">Reference proteome</keyword>
<dbReference type="PROSITE" id="PS50222">
    <property type="entry name" value="EF_HAND_2"/>
    <property type="match status" value="4"/>
</dbReference>
<protein>
    <recommendedName>
        <fullName evidence="4">EF-hand domain-containing protein</fullName>
    </recommendedName>
</protein>
<dbReference type="EMBL" id="JAZGQO010000021">
    <property type="protein sequence ID" value="KAK6165318.1"/>
    <property type="molecule type" value="Genomic_DNA"/>
</dbReference>
<feature type="domain" description="EF-hand" evidence="4">
    <location>
        <begin position="151"/>
        <end position="186"/>
    </location>
</feature>
<evidence type="ECO:0000259" key="4">
    <source>
        <dbReference type="PROSITE" id="PS50222"/>
    </source>
</evidence>
<accession>A0AAN8IZG8</accession>
<keyword evidence="3" id="KW-0106">Calcium</keyword>
<dbReference type="PANTHER" id="PTHR45942">
    <property type="entry name" value="PROTEIN PHOSPATASE 3 REGULATORY SUBUNIT B ALPHA ISOFORM TYPE 1"/>
    <property type="match status" value="1"/>
</dbReference>
<evidence type="ECO:0000313" key="5">
    <source>
        <dbReference type="EMBL" id="KAK6165318.1"/>
    </source>
</evidence>
<dbReference type="SMART" id="SM00054">
    <property type="entry name" value="EFh"/>
    <property type="match status" value="4"/>
</dbReference>
<dbReference type="Proteomes" id="UP001347796">
    <property type="component" value="Unassembled WGS sequence"/>
</dbReference>
<dbReference type="Pfam" id="PF13499">
    <property type="entry name" value="EF-hand_7"/>
    <property type="match status" value="3"/>
</dbReference>
<dbReference type="AlphaFoldDB" id="A0AAN8IZG8"/>
<comment type="caution">
    <text evidence="5">The sequence shown here is derived from an EMBL/GenBank/DDBJ whole genome shotgun (WGS) entry which is preliminary data.</text>
</comment>
<feature type="domain" description="EF-hand" evidence="4">
    <location>
        <begin position="8"/>
        <end position="43"/>
    </location>
</feature>
<proteinExistence type="predicted"/>
<reference evidence="5 6" key="1">
    <citation type="submission" date="2024-01" db="EMBL/GenBank/DDBJ databases">
        <title>The genome of the rayed Mediterranean limpet Patella caerulea (Linnaeus, 1758).</title>
        <authorList>
            <person name="Anh-Thu Weber A."/>
            <person name="Halstead-Nussloch G."/>
        </authorList>
    </citation>
    <scope>NUCLEOTIDE SEQUENCE [LARGE SCALE GENOMIC DNA]</scope>
    <source>
        <strain evidence="5">AATW-2023a</strain>
        <tissue evidence="5">Whole specimen</tissue>
    </source>
</reference>
<dbReference type="InterPro" id="IPR018247">
    <property type="entry name" value="EF_Hand_1_Ca_BS"/>
</dbReference>
<keyword evidence="2" id="KW-0677">Repeat</keyword>
<dbReference type="InterPro" id="IPR011992">
    <property type="entry name" value="EF-hand-dom_pair"/>
</dbReference>
<organism evidence="5 6">
    <name type="scientific">Patella caerulea</name>
    <name type="common">Rayed Mediterranean limpet</name>
    <dbReference type="NCBI Taxonomy" id="87958"/>
    <lineage>
        <taxon>Eukaryota</taxon>
        <taxon>Metazoa</taxon>
        <taxon>Spiralia</taxon>
        <taxon>Lophotrochozoa</taxon>
        <taxon>Mollusca</taxon>
        <taxon>Gastropoda</taxon>
        <taxon>Patellogastropoda</taxon>
        <taxon>Patelloidea</taxon>
        <taxon>Patellidae</taxon>
        <taxon>Patella</taxon>
    </lineage>
</organism>
<dbReference type="Gene3D" id="1.10.238.10">
    <property type="entry name" value="EF-hand"/>
    <property type="match status" value="3"/>
</dbReference>